<protein>
    <submittedName>
        <fullName evidence="1">Uncharacterized protein</fullName>
    </submittedName>
</protein>
<sequence length="264" mass="31072">MASFSGIPIILVRLFLAKGPRLSFDELDDYFLTHFSNENVQPGQYVSLFQFIVFQRRIIGEIAGAYVTFGILRKFRVNNRIVYYWVGSQGFEYSPNLTEEEIRALEIYQDREYYEETFETEMQRQRDHAMMTKNKQKMKKNTKNNISKIQLKVEEYNGNEYKIAKTGKAVHQTGNPCPLQQKPVKHQTQRQGQNANLQTQLQIVQPSLNQPIVVVPVQTRLNTYMPQYEVDDNSQQHSPMHDIDQQFESKEQDTRMDYSYLVYS</sequence>
<reference evidence="1" key="1">
    <citation type="submission" date="2019-06" db="EMBL/GenBank/DDBJ databases">
        <authorList>
            <person name="Zheng W."/>
        </authorList>
    </citation>
    <scope>NUCLEOTIDE SEQUENCE</scope>
    <source>
        <strain evidence="1">QDHG01</strain>
    </source>
</reference>
<dbReference type="AlphaFoldDB" id="A0A8J8NDD8"/>
<evidence type="ECO:0000313" key="2">
    <source>
        <dbReference type="Proteomes" id="UP000785679"/>
    </source>
</evidence>
<proteinExistence type="predicted"/>
<keyword evidence="2" id="KW-1185">Reference proteome</keyword>
<name>A0A8J8NDD8_HALGN</name>
<accession>A0A8J8NDD8</accession>
<gene>
    <name evidence="1" type="ORF">FGO68_gene5447</name>
</gene>
<evidence type="ECO:0000313" key="1">
    <source>
        <dbReference type="EMBL" id="TNV72671.1"/>
    </source>
</evidence>
<dbReference type="Proteomes" id="UP000785679">
    <property type="component" value="Unassembled WGS sequence"/>
</dbReference>
<comment type="caution">
    <text evidence="1">The sequence shown here is derived from an EMBL/GenBank/DDBJ whole genome shotgun (WGS) entry which is preliminary data.</text>
</comment>
<organism evidence="1 2">
    <name type="scientific">Halteria grandinella</name>
    <dbReference type="NCBI Taxonomy" id="5974"/>
    <lineage>
        <taxon>Eukaryota</taxon>
        <taxon>Sar</taxon>
        <taxon>Alveolata</taxon>
        <taxon>Ciliophora</taxon>
        <taxon>Intramacronucleata</taxon>
        <taxon>Spirotrichea</taxon>
        <taxon>Stichotrichia</taxon>
        <taxon>Sporadotrichida</taxon>
        <taxon>Halteriidae</taxon>
        <taxon>Halteria</taxon>
    </lineage>
</organism>
<dbReference type="EMBL" id="RRYP01021399">
    <property type="protein sequence ID" value="TNV72671.1"/>
    <property type="molecule type" value="Genomic_DNA"/>
</dbReference>